<feature type="compositionally biased region" description="Basic residues" evidence="1">
    <location>
        <begin position="378"/>
        <end position="388"/>
    </location>
</feature>
<dbReference type="GO" id="GO:0003676">
    <property type="term" value="F:nucleic acid binding"/>
    <property type="evidence" value="ECO:0007669"/>
    <property type="project" value="InterPro"/>
</dbReference>
<dbReference type="Gene3D" id="3.30.420.10">
    <property type="entry name" value="Ribonuclease H-like superfamily/Ribonuclease H"/>
    <property type="match status" value="1"/>
</dbReference>
<evidence type="ECO:0000256" key="1">
    <source>
        <dbReference type="SAM" id="MobiDB-lite"/>
    </source>
</evidence>
<proteinExistence type="predicted"/>
<dbReference type="PANTHER" id="PTHR11439:SF509">
    <property type="entry name" value="RNA-DIRECTED DNA POLYMERASE"/>
    <property type="match status" value="1"/>
</dbReference>
<reference evidence="3" key="1">
    <citation type="journal article" date="2019" name="Sci. Rep.">
        <title>Draft genome of Tanacetum cinerariifolium, the natural source of mosquito coil.</title>
        <authorList>
            <person name="Yamashiro T."/>
            <person name="Shiraishi A."/>
            <person name="Satake H."/>
            <person name="Nakayama K."/>
        </authorList>
    </citation>
    <scope>NUCLEOTIDE SEQUENCE</scope>
</reference>
<feature type="region of interest" description="Disordered" evidence="1">
    <location>
        <begin position="592"/>
        <end position="628"/>
    </location>
</feature>
<gene>
    <name evidence="3" type="ORF">Tci_030642</name>
</gene>
<comment type="caution">
    <text evidence="3">The sequence shown here is derived from an EMBL/GenBank/DDBJ whole genome shotgun (WGS) entry which is preliminary data.</text>
</comment>
<feature type="region of interest" description="Disordered" evidence="1">
    <location>
        <begin position="367"/>
        <end position="388"/>
    </location>
</feature>
<dbReference type="SUPFAM" id="SSF53098">
    <property type="entry name" value="Ribonuclease H-like"/>
    <property type="match status" value="1"/>
</dbReference>
<protein>
    <submittedName>
        <fullName evidence="3">Putative ribonuclease H-like domain-containing protein</fullName>
    </submittedName>
</protein>
<dbReference type="InterPro" id="IPR001584">
    <property type="entry name" value="Integrase_cat-core"/>
</dbReference>
<dbReference type="InterPro" id="IPR013103">
    <property type="entry name" value="RVT_2"/>
</dbReference>
<dbReference type="EMBL" id="BKCJ010004040">
    <property type="protein sequence ID" value="GEU58664.1"/>
    <property type="molecule type" value="Genomic_DNA"/>
</dbReference>
<dbReference type="PROSITE" id="PS50994">
    <property type="entry name" value="INTEGRASE"/>
    <property type="match status" value="1"/>
</dbReference>
<dbReference type="Pfam" id="PF07727">
    <property type="entry name" value="RVT_2"/>
    <property type="match status" value="1"/>
</dbReference>
<dbReference type="InterPro" id="IPR043502">
    <property type="entry name" value="DNA/RNA_pol_sf"/>
</dbReference>
<dbReference type="InterPro" id="IPR036397">
    <property type="entry name" value="RNaseH_sf"/>
</dbReference>
<name>A0A6L2LEK6_TANCI</name>
<sequence length="1081" mass="122490">MSSDDVGSIYCIPNYITHYTSWNLKVTSCFYPKDLLKVQRFTSTNCCHPYDPYSIYWGVRMTGNLLRGGPLRDDGTTPPLTREQIKGHLSALRSLVKEHNSRSNVSPIRLNFNEEEDETQAQVAITKIVRKANETLVAFKERWTVETCFIEGLSEVMEISSFMDAHKCPELAKLYSDNVPKTMDEMMVMLEDSVHLESSSSNEAKFKCLRISKSKIEEKERTKAENNPNLQTLNPMDDEPMWAVDRVVALTPSSTVTIPDTANEFAIKGNYMPPKRDMRLIDEHFESEYVDVSTVSSSANKIVKTIDITHKGVLCTEEPKYVMKNNFGPLIIRDWHSDDDSEDKLSPTVDVKTVKPSVEKIKSVKTPRKTVKTAESHKPHKHYPRGNKRNWNNLMSDNGIEFKNSAMTQFCDDKGIKREYSVARTPQQNVIAERRNMTLIEAARTMLVDSKLPTTFWAEAVNTAFYVLNRALVTKPHNKTPYELIRGRPPLINFMKPFGCPVTILNTKDNLGKFEGKADEGYFVGPDWLFDINSLTISMNYVLVVTGNPTNGITGTKEPLVVGQDERKKELEQEYIMIPICTTGPLISQDIKDSAEDTRKKAPEVDAGKALDNGGHENQVSRSKDGSLFQQDRQTEHNNSTNDINTVSSPVSTAGPSFVNAASPIPLNAVRPSASTNAFEEHSFERFSPFKNAFSLPHVPMVTPIDDTGIFGNAYDDDVLEEEVDMNNLDSSYAIPEATKFLKDHPQEQVIGIDLPKEKWAIGTKWVYKNKKDEKRIVIKNKAILATQGHTQEKGIDYDEVFAPVARIEDIRLFLAYASFKDLVVYQMDVKSAVLYGKIEKGVYFCQPLGFEDPNFLDKVYKVEKALYGLHQAPRAWYETLSTYLLDNGFRKGQIDKTLFIKRHKDDILLVQISYMGKLSFFLGLQVKQKSDGIFISQDKYVAEILKKLDFVTVKTASTPMESNKPLIKDEEAEDVDVHLYKSMIGSLMYLTTSRPKITFVICACARFQVTPKTSHLHAVKRIFRYIKGQTKLGLWYPKDSPFDLEAYSHSDYAGASLERKSTTGGCQFLGKRLISWHCKK</sequence>
<dbReference type="AlphaFoldDB" id="A0A6L2LEK6"/>
<organism evidence="3">
    <name type="scientific">Tanacetum cinerariifolium</name>
    <name type="common">Dalmatian daisy</name>
    <name type="synonym">Chrysanthemum cinerariifolium</name>
    <dbReference type="NCBI Taxonomy" id="118510"/>
    <lineage>
        <taxon>Eukaryota</taxon>
        <taxon>Viridiplantae</taxon>
        <taxon>Streptophyta</taxon>
        <taxon>Embryophyta</taxon>
        <taxon>Tracheophyta</taxon>
        <taxon>Spermatophyta</taxon>
        <taxon>Magnoliopsida</taxon>
        <taxon>eudicotyledons</taxon>
        <taxon>Gunneridae</taxon>
        <taxon>Pentapetalae</taxon>
        <taxon>asterids</taxon>
        <taxon>campanulids</taxon>
        <taxon>Asterales</taxon>
        <taxon>Asteraceae</taxon>
        <taxon>Asteroideae</taxon>
        <taxon>Anthemideae</taxon>
        <taxon>Anthemidinae</taxon>
        <taxon>Tanacetum</taxon>
    </lineage>
</organism>
<evidence type="ECO:0000259" key="2">
    <source>
        <dbReference type="PROSITE" id="PS50994"/>
    </source>
</evidence>
<accession>A0A6L2LEK6</accession>
<dbReference type="SUPFAM" id="SSF56672">
    <property type="entry name" value="DNA/RNA polymerases"/>
    <property type="match status" value="1"/>
</dbReference>
<feature type="compositionally biased region" description="Basic and acidic residues" evidence="1">
    <location>
        <begin position="592"/>
        <end position="609"/>
    </location>
</feature>
<dbReference type="InterPro" id="IPR012337">
    <property type="entry name" value="RNaseH-like_sf"/>
</dbReference>
<feature type="domain" description="Integrase catalytic" evidence="2">
    <location>
        <begin position="325"/>
        <end position="489"/>
    </location>
</feature>
<evidence type="ECO:0000313" key="3">
    <source>
        <dbReference type="EMBL" id="GEU58664.1"/>
    </source>
</evidence>
<dbReference type="GO" id="GO:0015074">
    <property type="term" value="P:DNA integration"/>
    <property type="evidence" value="ECO:0007669"/>
    <property type="project" value="InterPro"/>
</dbReference>
<dbReference type="PANTHER" id="PTHR11439">
    <property type="entry name" value="GAG-POL-RELATED RETROTRANSPOSON"/>
    <property type="match status" value="1"/>
</dbReference>